<dbReference type="HOGENOM" id="CLU_1883031_0_0_11"/>
<name>A4X2K6_SALTO</name>
<protein>
    <submittedName>
        <fullName evidence="1">Uncharacterized protein</fullName>
    </submittedName>
</protein>
<reference evidence="2" key="1">
    <citation type="journal article" date="2007" name="Proc. Natl. Acad. Sci. U.S.A.">
        <title>Genome sequencing reveals complex secondary metabolome in the marine actinomycete Salinispora tropica.</title>
        <authorList>
            <person name="Udwary D.W."/>
            <person name="Zeigler L."/>
            <person name="Asolkar R.N."/>
            <person name="Singan V."/>
            <person name="Lapidus A."/>
            <person name="Fenical W."/>
            <person name="Jensen P.R."/>
            <person name="Moore B.S."/>
        </authorList>
    </citation>
    <scope>NUCLEOTIDE SEQUENCE [LARGE SCALE GENOMIC DNA]</scope>
    <source>
        <strain evidence="2">ATCC BAA-916 / DSM 44818 / CNB-440</strain>
    </source>
</reference>
<dbReference type="RefSeq" id="WP_011904540.1">
    <property type="nucleotide sequence ID" value="NC_009380.1"/>
</dbReference>
<dbReference type="KEGG" id="stp:Strop_0627"/>
<gene>
    <name evidence="1" type="ordered locus">Strop_0627</name>
</gene>
<proteinExistence type="predicted"/>
<sequence length="141" mass="16188">MGGLVVPTVDELVSRWVGFVAECEKSYQGDLDEYYNFIGLRSILSGFFSNERMIAYTDVVDCIFKVVQADRRLVALLDHEQPVDVARGMIDDGAAWYWHFFPRYCGPALAEEVHVNYQITLEVRGKPSVDSRGHRQRCRPR</sequence>
<dbReference type="AlphaFoldDB" id="A4X2K6"/>
<accession>A4X2K6</accession>
<organism evidence="1 2">
    <name type="scientific">Salinispora tropica (strain ATCC BAA-916 / DSM 44818 / JCM 13857 / NBRC 105044 / CNB-440)</name>
    <dbReference type="NCBI Taxonomy" id="369723"/>
    <lineage>
        <taxon>Bacteria</taxon>
        <taxon>Bacillati</taxon>
        <taxon>Actinomycetota</taxon>
        <taxon>Actinomycetes</taxon>
        <taxon>Micromonosporales</taxon>
        <taxon>Micromonosporaceae</taxon>
        <taxon>Salinispora</taxon>
    </lineage>
</organism>
<keyword evidence="2" id="KW-1185">Reference proteome</keyword>
<dbReference type="EMBL" id="CP000667">
    <property type="protein sequence ID" value="ABP53106.1"/>
    <property type="molecule type" value="Genomic_DNA"/>
</dbReference>
<dbReference type="Proteomes" id="UP000000235">
    <property type="component" value="Chromosome"/>
</dbReference>
<evidence type="ECO:0000313" key="2">
    <source>
        <dbReference type="Proteomes" id="UP000000235"/>
    </source>
</evidence>
<evidence type="ECO:0000313" key="1">
    <source>
        <dbReference type="EMBL" id="ABP53106.1"/>
    </source>
</evidence>